<evidence type="ECO:0000313" key="4">
    <source>
        <dbReference type="Proteomes" id="UP000278807"/>
    </source>
</evidence>
<feature type="domain" description="Rap-GAP" evidence="2">
    <location>
        <begin position="272"/>
        <end position="415"/>
    </location>
</feature>
<dbReference type="OrthoDB" id="2499658at2759"/>
<gene>
    <name evidence="3" type="ORF">HNAJ_LOCUS4196</name>
</gene>
<dbReference type="EMBL" id="UZAE01002798">
    <property type="protein sequence ID" value="VDO00056.1"/>
    <property type="molecule type" value="Genomic_DNA"/>
</dbReference>
<sequence length="415" mass="46839">MEFIYRNNAGRFRLEAGVQSFLPPTVPVSSLNTGISVGVGIKATSSANPSTVRRPTQWFLTGSPSTDSRDLILKTSAFQESCPSIHLLSGGGGPRNTVATPSSLQRQLQSSSAPNAGITGVEPIFSPPGHAMGLFKIRTPKKRSPSFSRGGPVHLENPERETRWYFKYFLGKGEPNYRNNYNPLAHQLYCGNISEKDPLLLAIIRSEFEAEGLRQYRAILWTKFVALQVLCLRRKSFGKFCVPKAIFVSLFDIHRLEKGLKEILQLEAQKEALTLEEQEGSVNFKFGVLYCRDGQISDEEMYNNEIGSPQYQSFLRLLGDRIALKNWDRFKGGLDAKTETTGTESIYTIYEGHEIMFHVSTLLPISPDNRQQIERKRHIGNDIVNIIFFDTNDVEKPLSWKPSMMKTHFTRNLLL</sequence>
<reference evidence="3 4" key="2">
    <citation type="submission" date="2018-11" db="EMBL/GenBank/DDBJ databases">
        <authorList>
            <consortium name="Pathogen Informatics"/>
        </authorList>
    </citation>
    <scope>NUCLEOTIDE SEQUENCE [LARGE SCALE GENOMIC DNA]</scope>
</reference>
<dbReference type="PANTHER" id="PTHR15711:SF62">
    <property type="entry name" value="GTPASE-ACTIVATING RAP_RAN-GAP DOMAIN-LIKE PROTEIN 3"/>
    <property type="match status" value="1"/>
</dbReference>
<evidence type="ECO:0000259" key="2">
    <source>
        <dbReference type="PROSITE" id="PS50085"/>
    </source>
</evidence>
<dbReference type="InterPro" id="IPR000331">
    <property type="entry name" value="Rap/Ran_GAP_dom"/>
</dbReference>
<keyword evidence="1" id="KW-0343">GTPase activation</keyword>
<accession>A0A0R3TAV9</accession>
<dbReference type="WBParaSite" id="HNAJ_0000419801-mRNA-1">
    <property type="protein sequence ID" value="HNAJ_0000419801-mRNA-1"/>
    <property type="gene ID" value="HNAJ_0000419801"/>
</dbReference>
<dbReference type="PANTHER" id="PTHR15711">
    <property type="entry name" value="RAP GTPASE-ACTIVATING PROTEIN"/>
    <property type="match status" value="1"/>
</dbReference>
<evidence type="ECO:0000313" key="5">
    <source>
        <dbReference type="WBParaSite" id="HNAJ_0000419801-mRNA-1"/>
    </source>
</evidence>
<dbReference type="Gene3D" id="3.40.50.11210">
    <property type="entry name" value="Rap/Ran-GAP"/>
    <property type="match status" value="1"/>
</dbReference>
<dbReference type="GO" id="GO:0051056">
    <property type="term" value="P:regulation of small GTPase mediated signal transduction"/>
    <property type="evidence" value="ECO:0007669"/>
    <property type="project" value="InterPro"/>
</dbReference>
<dbReference type="InterPro" id="IPR035974">
    <property type="entry name" value="Rap/Ran-GAP_sf"/>
</dbReference>
<dbReference type="GO" id="GO:0005096">
    <property type="term" value="F:GTPase activator activity"/>
    <property type="evidence" value="ECO:0007669"/>
    <property type="project" value="UniProtKB-KW"/>
</dbReference>
<reference evidence="5" key="1">
    <citation type="submission" date="2017-02" db="UniProtKB">
        <authorList>
            <consortium name="WormBaseParasite"/>
        </authorList>
    </citation>
    <scope>IDENTIFICATION</scope>
</reference>
<dbReference type="Proteomes" id="UP000278807">
    <property type="component" value="Unassembled WGS sequence"/>
</dbReference>
<dbReference type="Pfam" id="PF02145">
    <property type="entry name" value="Rap_GAP"/>
    <property type="match status" value="1"/>
</dbReference>
<keyword evidence="4" id="KW-1185">Reference proteome</keyword>
<dbReference type="InterPro" id="IPR050989">
    <property type="entry name" value="Rap1_Ran_GAP"/>
</dbReference>
<organism evidence="5">
    <name type="scientific">Rodentolepis nana</name>
    <name type="common">Dwarf tapeworm</name>
    <name type="synonym">Hymenolepis nana</name>
    <dbReference type="NCBI Taxonomy" id="102285"/>
    <lineage>
        <taxon>Eukaryota</taxon>
        <taxon>Metazoa</taxon>
        <taxon>Spiralia</taxon>
        <taxon>Lophotrochozoa</taxon>
        <taxon>Platyhelminthes</taxon>
        <taxon>Cestoda</taxon>
        <taxon>Eucestoda</taxon>
        <taxon>Cyclophyllidea</taxon>
        <taxon>Hymenolepididae</taxon>
        <taxon>Rodentolepis</taxon>
    </lineage>
</organism>
<dbReference type="AlphaFoldDB" id="A0A0R3TAV9"/>
<evidence type="ECO:0000256" key="1">
    <source>
        <dbReference type="ARBA" id="ARBA00022468"/>
    </source>
</evidence>
<name>A0A0R3TAV9_RODNA</name>
<proteinExistence type="predicted"/>
<dbReference type="SUPFAM" id="SSF111347">
    <property type="entry name" value="Rap/Ran-GAP"/>
    <property type="match status" value="1"/>
</dbReference>
<dbReference type="PROSITE" id="PS50085">
    <property type="entry name" value="RAPGAP"/>
    <property type="match status" value="1"/>
</dbReference>
<evidence type="ECO:0000313" key="3">
    <source>
        <dbReference type="EMBL" id="VDO00056.1"/>
    </source>
</evidence>
<protein>
    <submittedName>
        <fullName evidence="5">Rap-GAP domain-containing protein</fullName>
    </submittedName>
</protein>
<dbReference type="STRING" id="102285.A0A0R3TAV9"/>